<proteinExistence type="predicted"/>
<keyword evidence="1" id="KW-0812">Transmembrane</keyword>
<accession>K2FEH3</accession>
<name>K2FEH3_9BACT</name>
<dbReference type="PANTHER" id="PTHR37938:SF1">
    <property type="entry name" value="BLL0215 PROTEIN"/>
    <property type="match status" value="1"/>
</dbReference>
<feature type="transmembrane region" description="Helical" evidence="1">
    <location>
        <begin position="57"/>
        <end position="78"/>
    </location>
</feature>
<protein>
    <recommendedName>
        <fullName evidence="3">DUF304 domain-containing protein</fullName>
    </recommendedName>
</protein>
<organism evidence="2">
    <name type="scientific">uncultured bacterium</name>
    <name type="common">gcode 4</name>
    <dbReference type="NCBI Taxonomy" id="1234023"/>
    <lineage>
        <taxon>Bacteria</taxon>
        <taxon>environmental samples</taxon>
    </lineage>
</organism>
<evidence type="ECO:0000256" key="1">
    <source>
        <dbReference type="SAM" id="Phobius"/>
    </source>
</evidence>
<gene>
    <name evidence="2" type="ORF">ACD_2C00141G0003</name>
</gene>
<keyword evidence="1" id="KW-0472">Membrane</keyword>
<dbReference type="EMBL" id="AMFJ01000141">
    <property type="protein sequence ID" value="EKE29581.1"/>
    <property type="molecule type" value="Genomic_DNA"/>
</dbReference>
<evidence type="ECO:0008006" key="3">
    <source>
        <dbReference type="Google" id="ProtNLM"/>
    </source>
</evidence>
<feature type="transmembrane region" description="Helical" evidence="1">
    <location>
        <begin position="27"/>
        <end position="51"/>
    </location>
</feature>
<dbReference type="AlphaFoldDB" id="K2FEH3"/>
<reference evidence="2" key="1">
    <citation type="journal article" date="2012" name="Science">
        <title>Fermentation, hydrogen, and sulfur metabolism in multiple uncultivated bacterial phyla.</title>
        <authorList>
            <person name="Wrighton K.C."/>
            <person name="Thomas B.C."/>
            <person name="Sharon I."/>
            <person name="Miller C.S."/>
            <person name="Castelle C.J."/>
            <person name="VerBerkmoes N.C."/>
            <person name="Wilkins M.J."/>
            <person name="Hettich R.L."/>
            <person name="Lipton M.S."/>
            <person name="Williams K.H."/>
            <person name="Long P.E."/>
            <person name="Banfield J.F."/>
        </authorList>
    </citation>
    <scope>NUCLEOTIDE SEQUENCE [LARGE SCALE GENOMIC DNA]</scope>
</reference>
<sequence>MALAPEDMRVRNLQPWEEVRMVLQRHWIALVYILWYFIFLVVSLIFMIYLWNTISLVWDYINVILVIYTCVFILFMYVNWMRYELDLYVITTKRIIGLEETAFLNRHLSECSLDKVQEVNARTTWLLSNLLNYWEVRIHTASENSDFNMPLMPDAFENARKISNFINEFKKS</sequence>
<evidence type="ECO:0000313" key="2">
    <source>
        <dbReference type="EMBL" id="EKE29581.1"/>
    </source>
</evidence>
<comment type="caution">
    <text evidence="2">The sequence shown here is derived from an EMBL/GenBank/DDBJ whole genome shotgun (WGS) entry which is preliminary data.</text>
</comment>
<keyword evidence="1" id="KW-1133">Transmembrane helix</keyword>
<dbReference type="PANTHER" id="PTHR37938">
    <property type="entry name" value="BLL0215 PROTEIN"/>
    <property type="match status" value="1"/>
</dbReference>